<dbReference type="EMBL" id="BQNB010020480">
    <property type="protein sequence ID" value="GJT96431.1"/>
    <property type="molecule type" value="Genomic_DNA"/>
</dbReference>
<evidence type="ECO:0000313" key="3">
    <source>
        <dbReference type="EMBL" id="GJT96431.1"/>
    </source>
</evidence>
<keyword evidence="1" id="KW-0863">Zinc-finger</keyword>
<reference evidence="3" key="2">
    <citation type="submission" date="2022-01" db="EMBL/GenBank/DDBJ databases">
        <authorList>
            <person name="Yamashiro T."/>
            <person name="Shiraishi A."/>
            <person name="Satake H."/>
            <person name="Nakayama K."/>
        </authorList>
    </citation>
    <scope>NUCLEOTIDE SEQUENCE</scope>
</reference>
<evidence type="ECO:0000259" key="2">
    <source>
        <dbReference type="PROSITE" id="PS50158"/>
    </source>
</evidence>
<organism evidence="3 4">
    <name type="scientific">Tanacetum coccineum</name>
    <dbReference type="NCBI Taxonomy" id="301880"/>
    <lineage>
        <taxon>Eukaryota</taxon>
        <taxon>Viridiplantae</taxon>
        <taxon>Streptophyta</taxon>
        <taxon>Embryophyta</taxon>
        <taxon>Tracheophyta</taxon>
        <taxon>Spermatophyta</taxon>
        <taxon>Magnoliopsida</taxon>
        <taxon>eudicotyledons</taxon>
        <taxon>Gunneridae</taxon>
        <taxon>Pentapetalae</taxon>
        <taxon>asterids</taxon>
        <taxon>campanulids</taxon>
        <taxon>Asterales</taxon>
        <taxon>Asteraceae</taxon>
        <taxon>Asteroideae</taxon>
        <taxon>Anthemideae</taxon>
        <taxon>Anthemidinae</taxon>
        <taxon>Tanacetum</taxon>
    </lineage>
</organism>
<feature type="domain" description="CCHC-type" evidence="2">
    <location>
        <begin position="51"/>
        <end position="66"/>
    </location>
</feature>
<reference evidence="3" key="1">
    <citation type="journal article" date="2022" name="Int. J. Mol. Sci.">
        <title>Draft Genome of Tanacetum Coccineum: Genomic Comparison of Closely Related Tanacetum-Family Plants.</title>
        <authorList>
            <person name="Yamashiro T."/>
            <person name="Shiraishi A."/>
            <person name="Nakayama K."/>
            <person name="Satake H."/>
        </authorList>
    </citation>
    <scope>NUCLEOTIDE SEQUENCE</scope>
</reference>
<accession>A0ABQ5I9N7</accession>
<dbReference type="PROSITE" id="PS50158">
    <property type="entry name" value="ZF_CCHC"/>
    <property type="match status" value="1"/>
</dbReference>
<evidence type="ECO:0000256" key="1">
    <source>
        <dbReference type="PROSITE-ProRule" id="PRU00047"/>
    </source>
</evidence>
<proteinExistence type="predicted"/>
<evidence type="ECO:0000313" key="4">
    <source>
        <dbReference type="Proteomes" id="UP001151760"/>
    </source>
</evidence>
<comment type="caution">
    <text evidence="3">The sequence shown here is derived from an EMBL/GenBank/DDBJ whole genome shotgun (WGS) entry which is preliminary data.</text>
</comment>
<dbReference type="SUPFAM" id="SSF57756">
    <property type="entry name" value="Retrovirus zinc finger-like domains"/>
    <property type="match status" value="1"/>
</dbReference>
<dbReference type="InterPro" id="IPR001878">
    <property type="entry name" value="Znf_CCHC"/>
</dbReference>
<dbReference type="Pfam" id="PF00098">
    <property type="entry name" value="zf-CCHC"/>
    <property type="match status" value="1"/>
</dbReference>
<dbReference type="Proteomes" id="UP001151760">
    <property type="component" value="Unassembled WGS sequence"/>
</dbReference>
<sequence length="314" mass="36083">MPAAPSPRSVNNTSSWNWYMPVILSVSSPNEPKLRVFSPNAIQSSRRERGCYNCGNKNHLAENCPKPNNKAFVGVTWSDSEDGDEPQNDATCLMAIDSQKVRRGHDSLKDHRITDNSCTNHNNVHRRPLYSYPLNQDIDIIPISKVINLEEVIHRVENIREVIDHPTDQVIVELYERTLRSHAQDRSNFFAFVSIIEPKNIKEAIKDESWRVAMQEELDQFIRNDVWDLVPCLVVTKTPISRKRVLTLDKDNESIDSTKYRGMIGNDAVVVRDFYKKFYNSLVRVPNRCSSSISKTRGLFSFSRGIGWEDFITV</sequence>
<dbReference type="Gene3D" id="4.10.60.10">
    <property type="entry name" value="Zinc finger, CCHC-type"/>
    <property type="match status" value="1"/>
</dbReference>
<protein>
    <submittedName>
        <fullName evidence="3">Retrovirus-related pol polyprotein from transposon TNT 1-94</fullName>
    </submittedName>
</protein>
<dbReference type="InterPro" id="IPR036875">
    <property type="entry name" value="Znf_CCHC_sf"/>
</dbReference>
<name>A0ABQ5I9N7_9ASTR</name>
<keyword evidence="1" id="KW-0862">Zinc</keyword>
<keyword evidence="1" id="KW-0479">Metal-binding</keyword>
<keyword evidence="4" id="KW-1185">Reference proteome</keyword>
<gene>
    <name evidence="3" type="ORF">Tco_1091949</name>
</gene>
<dbReference type="SMART" id="SM00343">
    <property type="entry name" value="ZnF_C2HC"/>
    <property type="match status" value="1"/>
</dbReference>